<evidence type="ECO:0000256" key="1">
    <source>
        <dbReference type="SAM" id="MobiDB-lite"/>
    </source>
</evidence>
<dbReference type="Proteomes" id="UP000327013">
    <property type="component" value="Chromosome 2"/>
</dbReference>
<accession>A0A5N6QRM0</accession>
<protein>
    <submittedName>
        <fullName evidence="2">Uncharacterized protein</fullName>
    </submittedName>
</protein>
<dbReference type="EMBL" id="CM017322">
    <property type="protein sequence ID" value="KAE8008950.1"/>
    <property type="molecule type" value="Genomic_DNA"/>
</dbReference>
<name>A0A5N6QRM0_9ROSI</name>
<reference evidence="2 3" key="1">
    <citation type="submission" date="2019-06" db="EMBL/GenBank/DDBJ databases">
        <title>A chromosomal-level reference genome of Carpinus fangiana (Coryloideae, Betulaceae).</title>
        <authorList>
            <person name="Yang X."/>
            <person name="Wang Z."/>
            <person name="Zhang L."/>
            <person name="Hao G."/>
            <person name="Liu J."/>
            <person name="Yang Y."/>
        </authorList>
    </citation>
    <scope>NUCLEOTIDE SEQUENCE [LARGE SCALE GENOMIC DNA]</scope>
    <source>
        <strain evidence="2">Cfa_2016G</strain>
        <tissue evidence="2">Leaf</tissue>
    </source>
</reference>
<evidence type="ECO:0000313" key="2">
    <source>
        <dbReference type="EMBL" id="KAE8008950.1"/>
    </source>
</evidence>
<sequence>MNTKPPRRLCCSLHLHQRPPSLRISPVSHGLCQSATAVPPPPGHPTPRTSPQSSFASNTTVLGDLLDLPRSGVQIFRRCPRSGVSPGKEHEKFNPPKSLAYVLHWIWSFISESPSFASGVPNLGLDALVLDDQGAGLELDAESGSVGKLRARSLGTVAYLLVRVARHFLHTESASSEFRDCHGIAGARSLGTDRFGQRLGHETTH</sequence>
<organism evidence="2 3">
    <name type="scientific">Carpinus fangiana</name>
    <dbReference type="NCBI Taxonomy" id="176857"/>
    <lineage>
        <taxon>Eukaryota</taxon>
        <taxon>Viridiplantae</taxon>
        <taxon>Streptophyta</taxon>
        <taxon>Embryophyta</taxon>
        <taxon>Tracheophyta</taxon>
        <taxon>Spermatophyta</taxon>
        <taxon>Magnoliopsida</taxon>
        <taxon>eudicotyledons</taxon>
        <taxon>Gunneridae</taxon>
        <taxon>Pentapetalae</taxon>
        <taxon>rosids</taxon>
        <taxon>fabids</taxon>
        <taxon>Fagales</taxon>
        <taxon>Betulaceae</taxon>
        <taxon>Carpinus</taxon>
    </lineage>
</organism>
<evidence type="ECO:0000313" key="3">
    <source>
        <dbReference type="Proteomes" id="UP000327013"/>
    </source>
</evidence>
<gene>
    <name evidence="2" type="ORF">FH972_005408</name>
</gene>
<feature type="region of interest" description="Disordered" evidence="1">
    <location>
        <begin position="33"/>
        <end position="56"/>
    </location>
</feature>
<dbReference type="AlphaFoldDB" id="A0A5N6QRM0"/>
<proteinExistence type="predicted"/>
<keyword evidence="3" id="KW-1185">Reference proteome</keyword>